<dbReference type="GO" id="GO:0005829">
    <property type="term" value="C:cytosol"/>
    <property type="evidence" value="ECO:0007669"/>
    <property type="project" value="TreeGrafter"/>
</dbReference>
<dbReference type="InterPro" id="IPR056843">
    <property type="entry name" value="THADA-like_TPR"/>
</dbReference>
<keyword evidence="2" id="KW-0819">tRNA processing</keyword>
<dbReference type="InterPro" id="IPR019442">
    <property type="entry name" value="THADA/TRM732_DUF2428"/>
</dbReference>
<dbReference type="Pfam" id="PF10350">
    <property type="entry name" value="DUF2428"/>
    <property type="match status" value="1"/>
</dbReference>
<dbReference type="SUPFAM" id="SSF48371">
    <property type="entry name" value="ARM repeat"/>
    <property type="match status" value="1"/>
</dbReference>
<comment type="similarity">
    <text evidence="1">Belongs to the THADA family.</text>
</comment>
<feature type="domain" description="tRNA (32-2'-O)-methyltransferase regulator THADA-like TPR repeats region" evidence="4">
    <location>
        <begin position="253"/>
        <end position="504"/>
    </location>
</feature>
<dbReference type="Proteomes" id="UP000038830">
    <property type="component" value="Unassembled WGS sequence"/>
</dbReference>
<evidence type="ECO:0000256" key="1">
    <source>
        <dbReference type="ARBA" id="ARBA00010409"/>
    </source>
</evidence>
<proteinExistence type="inferred from homology"/>
<dbReference type="Pfam" id="PF25151">
    <property type="entry name" value="TPR_Trm732_C"/>
    <property type="match status" value="1"/>
</dbReference>
<reference evidence="7" key="1">
    <citation type="journal article" date="2015" name="J. Biotechnol.">
        <title>The structure of the Cyberlindnera jadinii genome and its relation to Candida utilis analyzed by the occurrence of single nucleotide polymorphisms.</title>
        <authorList>
            <person name="Rupp O."/>
            <person name="Brinkrolf K."/>
            <person name="Buerth C."/>
            <person name="Kunigo M."/>
            <person name="Schneider J."/>
            <person name="Jaenicke S."/>
            <person name="Goesmann A."/>
            <person name="Puehler A."/>
            <person name="Jaeger K.-E."/>
            <person name="Ernst J.F."/>
        </authorList>
    </citation>
    <scope>NUCLEOTIDE SEQUENCE [LARGE SCALE GENOMIC DNA]</scope>
    <source>
        <strain evidence="7">ATCC 18201 / CBS 1600 / BCRC 20928 / JCM 3617 / NBRC 0987 / NRRL Y-1542</strain>
    </source>
</reference>
<evidence type="ECO:0000313" key="7">
    <source>
        <dbReference type="Proteomes" id="UP000038830"/>
    </source>
</evidence>
<evidence type="ECO:0000259" key="4">
    <source>
        <dbReference type="Pfam" id="PF25150"/>
    </source>
</evidence>
<dbReference type="InterPro" id="IPR056842">
    <property type="entry name" value="THADA-like_TPR_C"/>
</dbReference>
<feature type="domain" description="tRNA (32-2'-O)-methyltransferase regulator THADA-like C-terminal TPR repeats region" evidence="5">
    <location>
        <begin position="819"/>
        <end position="949"/>
    </location>
</feature>
<dbReference type="InterPro" id="IPR051954">
    <property type="entry name" value="tRNA_methyltransferase_THADA"/>
</dbReference>
<accession>A0A0H5C2N7</accession>
<name>A0A0H5C2N7_CYBJN</name>
<dbReference type="PANTHER" id="PTHR14387">
    <property type="entry name" value="THADA/DEATH RECEPTOR INTERACTING PROTEIN"/>
    <property type="match status" value="1"/>
</dbReference>
<dbReference type="InterPro" id="IPR016024">
    <property type="entry name" value="ARM-type_fold"/>
</dbReference>
<evidence type="ECO:0000313" key="6">
    <source>
        <dbReference type="EMBL" id="CEP22061.1"/>
    </source>
</evidence>
<evidence type="ECO:0000259" key="3">
    <source>
        <dbReference type="Pfam" id="PF10350"/>
    </source>
</evidence>
<dbReference type="Pfam" id="PF25150">
    <property type="entry name" value="TPR_Trm732"/>
    <property type="match status" value="1"/>
</dbReference>
<organism evidence="6 7">
    <name type="scientific">Cyberlindnera jadinii (strain ATCC 18201 / CBS 1600 / BCRC 20928 / JCM 3617 / NBRC 0987 / NRRL Y-1542)</name>
    <name type="common">Torula yeast</name>
    <name type="synonym">Candida utilis</name>
    <dbReference type="NCBI Taxonomy" id="983966"/>
    <lineage>
        <taxon>Eukaryota</taxon>
        <taxon>Fungi</taxon>
        <taxon>Dikarya</taxon>
        <taxon>Ascomycota</taxon>
        <taxon>Saccharomycotina</taxon>
        <taxon>Saccharomycetes</taxon>
        <taxon>Phaffomycetales</taxon>
        <taxon>Phaffomycetaceae</taxon>
        <taxon>Cyberlindnera</taxon>
    </lineage>
</organism>
<evidence type="ECO:0000256" key="2">
    <source>
        <dbReference type="ARBA" id="ARBA00022694"/>
    </source>
</evidence>
<gene>
    <name evidence="6" type="ORF">BN1211_2325</name>
</gene>
<feature type="domain" description="DUF2428" evidence="3">
    <location>
        <begin position="603"/>
        <end position="817"/>
    </location>
</feature>
<dbReference type="GO" id="GO:0030488">
    <property type="term" value="P:tRNA methylation"/>
    <property type="evidence" value="ECO:0007669"/>
    <property type="project" value="TreeGrafter"/>
</dbReference>
<dbReference type="PANTHER" id="PTHR14387:SF0">
    <property type="entry name" value="DUF2428 DOMAIN-CONTAINING PROTEIN"/>
    <property type="match status" value="1"/>
</dbReference>
<sequence>MIQQLDGTNWPVYERMSSLSLETLSEALVEARGRDHTERSGSLLDAAAVNNLRKLFIANRDVEVEHYGSALEYSVTLLFDVLQSTESTDAAKLAASDTLSIWVIRSGSLGSKNRAFHDLIPSLLNDERLDFLFSYTLDYWNETGSPLSNSLKDLFTKLVSLLKRYDSQKRFENWTSIALQVQDTRRVKYHLLEILSKELKDVHYILKNDPSFIQRSLSLINWKGLGALIGRCVSSLLKRLYVDEAHVGEWVSQYWVSVIVSLRDPKLRQGIQHHLLPSLFKISPASFKIVVHKIEDDVDLLISCLNIGQQLAIEHDPFPKIVSKELMVELLVQEKYKTKIFQLLTFSPKGSRPINSQVFEILQQYIPLFFVDTEVETRMEFISMFKQFLFRIKDSSYALNRDAAKMMHKKELHDEAQETLKEVEMCKEFLKWMIQFLKTLLSPGAPYQRLSSGLVVLRQIVESNLDTEILFNVDIDYPFKISIFDQDLKTCLLNAVLSTYNDIRSNATYLLEVSKIQWTVEEKLNLIESGFEMLSDYTKADAGSKVLEMCTKLFNDSQIYDRLVGTIPLTSDIQKGVQNPVDGFFQAIRLILCHDKKNKDPQALIDLCQRNWSFVKSILINDSPEGLDEFNVGSAQLVLSFAWRSTKESTLLLQEVLDMNISDEDILKLGEFTLDQLATVRHRGAFSSVYPTFIKIASLCKKRMPGQNKKWLDANIELIQTKTQLITRRSGGLPFLITAVVSVERELIPYAFDKLFAVASTPVDVAEESEKMDIAQVHAFNCIKTLFIESQLADCCAPYLYKGLELSISTFNSKIWSMRNCSIMLFTALQNRLFGHKKLSARVFFSRFKGIKAILIKTLRDIGDDLESLFPVLTILSKLDSTPGYQELDEFLPLIRGCLETKHWKIRECASRALPALVTDSVRESLFLLDDCSTANQNKLHGYLLAVKVLNSKDVSVGEKLFKLFDDVLLKNECFATKKAYVDVLASFVIPDSLKTSLKELFISENSVFELDGSKQLYLQELFKLVVDNDTLDIGLTSKYFEVKLESLAYCATNNVENAEIENIAKAPTEFTYVRSKAIPLVENFDASELVRFATDQELYGEDIKRSCLELLGSFAARDKSLFEKWTDLIEKNSNDNEPFPVRMSALKSCLRYLNLEKNAQVSWFVYQFLTDDDFEVRDLASIVYGSGIEPWVNTKQFSQNFGQTSEEISIVVNEFLKFNPSLKTADDGKVLFNIEKSNIYRVSLEQHLQLSQMLRNGEHGMSKEQRSSVINHLDHIKGRAIAAIKATGGQYGTLTWASNEALLEDIYCIVAHLDSFGVSSSDVRAIAQANGLHIAL</sequence>
<evidence type="ECO:0000259" key="5">
    <source>
        <dbReference type="Pfam" id="PF25151"/>
    </source>
</evidence>
<dbReference type="EMBL" id="CDQK01000002">
    <property type="protein sequence ID" value="CEP22061.1"/>
    <property type="molecule type" value="Genomic_DNA"/>
</dbReference>
<protein>
    <submittedName>
        <fullName evidence="6">Uncharacterized protein</fullName>
    </submittedName>
</protein>